<accession>A0AAJ0FPU0</accession>
<feature type="transmembrane region" description="Helical" evidence="1">
    <location>
        <begin position="78"/>
        <end position="104"/>
    </location>
</feature>
<proteinExistence type="predicted"/>
<comment type="caution">
    <text evidence="2">The sequence shown here is derived from an EMBL/GenBank/DDBJ whole genome shotgun (WGS) entry which is preliminary data.</text>
</comment>
<keyword evidence="1" id="KW-0472">Membrane</keyword>
<keyword evidence="1" id="KW-1133">Transmembrane helix</keyword>
<dbReference type="EMBL" id="JASWJB010000274">
    <property type="protein sequence ID" value="KAK2592301.1"/>
    <property type="molecule type" value="Genomic_DNA"/>
</dbReference>
<evidence type="ECO:0000313" key="2">
    <source>
        <dbReference type="EMBL" id="KAK2592301.1"/>
    </source>
</evidence>
<sequence>MTFAHKAALCGLLLYWGALVVIKGPMRMIWDSVDMLCAVPFLLLFAFVNGSMPGLVLRELKNDATASTEHRVIATASYMHTSYLITMCTSVVMILVRNGIMIWYERPEAEHWSRHLAWQLGLSAALLVGSFDAVVVARYGAEEWAAVQSLLGQVPAILKAAGPKLLQGLWQRIQSVATYDSMRFDKHDMEGKTFRGEENVHARPVNERGQAEKGSVTM</sequence>
<feature type="transmembrane region" description="Helical" evidence="1">
    <location>
        <begin position="116"/>
        <end position="137"/>
    </location>
</feature>
<reference evidence="2" key="1">
    <citation type="submission" date="2023-06" db="EMBL/GenBank/DDBJ databases">
        <title>Conoideocrella luteorostrata (Hypocreales: Clavicipitaceae), a potential biocontrol fungus for elongate hemlock scale in United States Christmas tree production areas.</title>
        <authorList>
            <person name="Barrett H."/>
            <person name="Lovett B."/>
            <person name="Macias A.M."/>
            <person name="Stajich J.E."/>
            <person name="Kasson M.T."/>
        </authorList>
    </citation>
    <scope>NUCLEOTIDE SEQUENCE</scope>
    <source>
        <strain evidence="2">ARSEF 14590</strain>
    </source>
</reference>
<keyword evidence="1" id="KW-0812">Transmembrane</keyword>
<name>A0AAJ0FPU0_9HYPO</name>
<dbReference type="Proteomes" id="UP001251528">
    <property type="component" value="Unassembled WGS sequence"/>
</dbReference>
<evidence type="ECO:0000256" key="1">
    <source>
        <dbReference type="SAM" id="Phobius"/>
    </source>
</evidence>
<dbReference type="AlphaFoldDB" id="A0AAJ0FPU0"/>
<evidence type="ECO:0000313" key="3">
    <source>
        <dbReference type="Proteomes" id="UP001251528"/>
    </source>
</evidence>
<organism evidence="2 3">
    <name type="scientific">Conoideocrella luteorostrata</name>
    <dbReference type="NCBI Taxonomy" id="1105319"/>
    <lineage>
        <taxon>Eukaryota</taxon>
        <taxon>Fungi</taxon>
        <taxon>Dikarya</taxon>
        <taxon>Ascomycota</taxon>
        <taxon>Pezizomycotina</taxon>
        <taxon>Sordariomycetes</taxon>
        <taxon>Hypocreomycetidae</taxon>
        <taxon>Hypocreales</taxon>
        <taxon>Clavicipitaceae</taxon>
        <taxon>Conoideocrella</taxon>
    </lineage>
</organism>
<protein>
    <submittedName>
        <fullName evidence="2">Uncharacterized protein</fullName>
    </submittedName>
</protein>
<keyword evidence="3" id="KW-1185">Reference proteome</keyword>
<feature type="transmembrane region" description="Helical" evidence="1">
    <location>
        <begin position="7"/>
        <end position="26"/>
    </location>
</feature>
<gene>
    <name evidence="2" type="ORF">QQS21_009991</name>
</gene>
<feature type="transmembrane region" description="Helical" evidence="1">
    <location>
        <begin position="38"/>
        <end position="57"/>
    </location>
</feature>